<comment type="catalytic activity">
    <reaction evidence="1">
        <text>GTP + H2O = 7,8-dihydroneopterin 3'-triphosphate + formate + H(+)</text>
        <dbReference type="Rhea" id="RHEA:17473"/>
        <dbReference type="ChEBI" id="CHEBI:15377"/>
        <dbReference type="ChEBI" id="CHEBI:15378"/>
        <dbReference type="ChEBI" id="CHEBI:15740"/>
        <dbReference type="ChEBI" id="CHEBI:37565"/>
        <dbReference type="ChEBI" id="CHEBI:58462"/>
        <dbReference type="EC" id="3.5.4.16"/>
    </reaction>
</comment>
<evidence type="ECO:0000256" key="4">
    <source>
        <dbReference type="ARBA" id="ARBA00022563"/>
    </source>
</evidence>
<evidence type="ECO:0000256" key="2">
    <source>
        <dbReference type="ARBA" id="ARBA00005080"/>
    </source>
</evidence>
<keyword evidence="8" id="KW-1185">Reference proteome</keyword>
<dbReference type="AlphaFoldDB" id="A0A150KKT4"/>
<dbReference type="EC" id="3.5.4.16" evidence="3"/>
<comment type="pathway">
    <text evidence="2">Cofactor biosynthesis; 7,8-dihydroneopterin triphosphate biosynthesis; 7,8-dihydroneopterin triphosphate from GTP: step 1/1.</text>
</comment>
<dbReference type="Gene3D" id="3.30.1130.10">
    <property type="match status" value="1"/>
</dbReference>
<dbReference type="Pfam" id="PF01227">
    <property type="entry name" value="GTP_cyclohydroI"/>
    <property type="match status" value="1"/>
</dbReference>
<dbReference type="InterPro" id="IPR043133">
    <property type="entry name" value="GTP-CH-I_C/QueF"/>
</dbReference>
<dbReference type="PANTHER" id="PTHR11109">
    <property type="entry name" value="GTP CYCLOHYDROLASE I"/>
    <property type="match status" value="1"/>
</dbReference>
<dbReference type="GO" id="GO:0008270">
    <property type="term" value="F:zinc ion binding"/>
    <property type="evidence" value="ECO:0007669"/>
    <property type="project" value="TreeGrafter"/>
</dbReference>
<dbReference type="PROSITE" id="PS00859">
    <property type="entry name" value="GTP_CYCLOHYDROL_1_1"/>
    <property type="match status" value="1"/>
</dbReference>
<evidence type="ECO:0000259" key="6">
    <source>
        <dbReference type="Pfam" id="PF01227"/>
    </source>
</evidence>
<dbReference type="GO" id="GO:0005525">
    <property type="term" value="F:GTP binding"/>
    <property type="evidence" value="ECO:0007669"/>
    <property type="project" value="TreeGrafter"/>
</dbReference>
<feature type="domain" description="GTP cyclohydrolase I" evidence="6">
    <location>
        <begin position="24"/>
        <end position="143"/>
    </location>
</feature>
<dbReference type="GO" id="GO:0006729">
    <property type="term" value="P:tetrahydrobiopterin biosynthetic process"/>
    <property type="evidence" value="ECO:0007669"/>
    <property type="project" value="TreeGrafter"/>
</dbReference>
<name>A0A150KKT4_9BACI</name>
<comment type="caution">
    <text evidence="7">The sequence shown here is derived from an EMBL/GenBank/DDBJ whole genome shotgun (WGS) entry which is preliminary data.</text>
</comment>
<evidence type="ECO:0000256" key="1">
    <source>
        <dbReference type="ARBA" id="ARBA00001052"/>
    </source>
</evidence>
<dbReference type="InterPro" id="IPR018234">
    <property type="entry name" value="GTP_CycHdrlase_I_CS"/>
</dbReference>
<dbReference type="GO" id="GO:0006730">
    <property type="term" value="P:one-carbon metabolic process"/>
    <property type="evidence" value="ECO:0007669"/>
    <property type="project" value="UniProtKB-KW"/>
</dbReference>
<sequence length="151" mass="16728">MLVHETCSGLFTKPPVITTFPLDKTTSSDLVVIENIPFSSLCEHHFQPFVGTATIAYLPNDRVMGLSKGARVLDYFAARPQIQERLTNEVAAYLYEQLNAKGVFVIIKAEHYCMKVRGVKKHNSATITTASLGEIDKQDVLSSNQLATNLK</sequence>
<dbReference type="EMBL" id="LQYN01000129">
    <property type="protein sequence ID" value="KYC89925.1"/>
    <property type="molecule type" value="Genomic_DNA"/>
</dbReference>
<dbReference type="SUPFAM" id="SSF55620">
    <property type="entry name" value="Tetrahydrobiopterin biosynthesis enzymes-like"/>
    <property type="match status" value="1"/>
</dbReference>
<protein>
    <recommendedName>
        <fullName evidence="3">GTP cyclohydrolase I</fullName>
        <ecNumber evidence="3">3.5.4.16</ecNumber>
    </recommendedName>
</protein>
<dbReference type="Proteomes" id="UP000075666">
    <property type="component" value="Unassembled WGS sequence"/>
</dbReference>
<reference evidence="7 8" key="1">
    <citation type="submission" date="2016-01" db="EMBL/GenBank/DDBJ databases">
        <title>Genome Sequences of Twelve Sporeforming Bacillus Species Isolated from Foods.</title>
        <authorList>
            <person name="Berendsen E.M."/>
            <person name="Wells-Bennik M.H."/>
            <person name="Krawcyk A.O."/>
            <person name="De Jong A."/>
            <person name="Holsappel S."/>
            <person name="Eijlander R.T."/>
            <person name="Kuipers O.P."/>
        </authorList>
    </citation>
    <scope>NUCLEOTIDE SEQUENCE [LARGE SCALE GENOMIC DNA]</scope>
    <source>
        <strain evidence="7 8">B4102</strain>
    </source>
</reference>
<dbReference type="GO" id="GO:0046654">
    <property type="term" value="P:tetrahydrofolate biosynthetic process"/>
    <property type="evidence" value="ECO:0007669"/>
    <property type="project" value="InterPro"/>
</dbReference>
<dbReference type="UniPathway" id="UPA00848">
    <property type="reaction ID" value="UER00151"/>
</dbReference>
<gene>
    <name evidence="7" type="ORF">B4102_3932</name>
</gene>
<evidence type="ECO:0000313" key="7">
    <source>
        <dbReference type="EMBL" id="KYC89925.1"/>
    </source>
</evidence>
<dbReference type="PANTHER" id="PTHR11109:SF7">
    <property type="entry name" value="GTP CYCLOHYDROLASE 1"/>
    <property type="match status" value="1"/>
</dbReference>
<accession>A0A150KKT4</accession>
<organism evidence="7 8">
    <name type="scientific">Heyndrickxia sporothermodurans</name>
    <dbReference type="NCBI Taxonomy" id="46224"/>
    <lineage>
        <taxon>Bacteria</taxon>
        <taxon>Bacillati</taxon>
        <taxon>Bacillota</taxon>
        <taxon>Bacilli</taxon>
        <taxon>Bacillales</taxon>
        <taxon>Bacillaceae</taxon>
        <taxon>Heyndrickxia</taxon>
    </lineage>
</organism>
<proteinExistence type="predicted"/>
<dbReference type="PATRIC" id="fig|46224.3.peg.1075"/>
<dbReference type="PROSITE" id="PS00860">
    <property type="entry name" value="GTP_CYCLOHYDROL_1_2"/>
    <property type="match status" value="1"/>
</dbReference>
<dbReference type="GO" id="GO:0003934">
    <property type="term" value="F:GTP cyclohydrolase I activity"/>
    <property type="evidence" value="ECO:0007669"/>
    <property type="project" value="UniProtKB-EC"/>
</dbReference>
<dbReference type="InterPro" id="IPR001474">
    <property type="entry name" value="GTP_CycHdrlase_I"/>
</dbReference>
<keyword evidence="4" id="KW-0554">One-carbon metabolism</keyword>
<dbReference type="InterPro" id="IPR020602">
    <property type="entry name" value="GTP_CycHdrlase_I_dom"/>
</dbReference>
<dbReference type="GO" id="GO:0005737">
    <property type="term" value="C:cytoplasm"/>
    <property type="evidence" value="ECO:0007669"/>
    <property type="project" value="TreeGrafter"/>
</dbReference>
<evidence type="ECO:0000313" key="8">
    <source>
        <dbReference type="Proteomes" id="UP000075666"/>
    </source>
</evidence>
<keyword evidence="5 7" id="KW-0378">Hydrolase</keyword>
<evidence type="ECO:0000256" key="3">
    <source>
        <dbReference type="ARBA" id="ARBA00012715"/>
    </source>
</evidence>
<dbReference type="FunFam" id="3.30.1130.10:FF:000001">
    <property type="entry name" value="GTP cyclohydrolase 1"/>
    <property type="match status" value="1"/>
</dbReference>
<dbReference type="NCBIfam" id="NF006826">
    <property type="entry name" value="PRK09347.1-3"/>
    <property type="match status" value="1"/>
</dbReference>
<dbReference type="STRING" id="46224.B4102_3932"/>
<evidence type="ECO:0000256" key="5">
    <source>
        <dbReference type="ARBA" id="ARBA00022801"/>
    </source>
</evidence>